<feature type="domain" description="DDH" evidence="5">
    <location>
        <begin position="27"/>
        <end position="175"/>
    </location>
</feature>
<accession>A0A0B2UMM5</accession>
<sequence>MTLLQKRLNAFFKLNQERIQHGDITIAMGNEACDLDSFISSLVVAYAEDAIHVVNMKKDVFMAKGELMWICSKFEIDVNDLVFFTKPSLHFSKKARKLGAYFEFEGEKHQVTGKKIKLLLTDHCKPADVFDDCEIELIIDHHALSSHVSPAKRMYIDLDVGSATTLVSKYLGDDLTKKTHCSTLSKRSNKVRDMDQETLCSAFARLLLIPILIDTGYLKRRTSHFDVFEYRKLKTMAGISKKELKCIVKELKCARHNDYEHETSLILQKDFKMFSHRKFVFGGSTVKYSFEDWVDREGKEISGVPLKEIGMALMLQIESFRKSMGLDFFFVATKNKGIRSIIFSSFPFMKSLVSRNGLKAINYKGLEYYNADKKFTRKILVPEVIDIIDSYVQGVFSND</sequence>
<reference evidence="7 8" key="1">
    <citation type="journal article" date="2014" name="MBio">
        <title>The Ordospora colligata genome; evolution of extreme reduction in microsporidia and host-to-parasite horizontal gene transfer.</title>
        <authorList>
            <person name="Pombert J.-F."/>
            <person name="Haag K.L."/>
            <person name="Beidas S."/>
            <person name="Ebert D."/>
            <person name="Keeling P.J."/>
        </authorList>
    </citation>
    <scope>NUCLEOTIDE SEQUENCE [LARGE SCALE GENOMIC DNA]</scope>
    <source>
        <strain evidence="7 8">OC4</strain>
    </source>
</reference>
<keyword evidence="3" id="KW-0378">Hydrolase</keyword>
<evidence type="ECO:0000256" key="4">
    <source>
        <dbReference type="ARBA" id="ARBA00023211"/>
    </source>
</evidence>
<dbReference type="PANTHER" id="PTHR12112:SF22">
    <property type="entry name" value="MANGANESE-DEPENDENT INORGANIC PYROPHOSPHATASE-RELATED"/>
    <property type="match status" value="1"/>
</dbReference>
<dbReference type="GO" id="GO:0005737">
    <property type="term" value="C:cytoplasm"/>
    <property type="evidence" value="ECO:0007669"/>
    <property type="project" value="InterPro"/>
</dbReference>
<protein>
    <submittedName>
        <fullName evidence="7">Putative phosphoesterase</fullName>
    </submittedName>
</protein>
<gene>
    <name evidence="7" type="ORF">M896_012100</name>
</gene>
<dbReference type="InParanoid" id="A0A0B2UMM5"/>
<dbReference type="EMBL" id="JOKQ01000001">
    <property type="protein sequence ID" value="KHN70554.1"/>
    <property type="molecule type" value="Genomic_DNA"/>
</dbReference>
<evidence type="ECO:0000313" key="7">
    <source>
        <dbReference type="EMBL" id="KHN70554.1"/>
    </source>
</evidence>
<organism evidence="7 8">
    <name type="scientific">Ordospora colligata OC4</name>
    <dbReference type="NCBI Taxonomy" id="1354746"/>
    <lineage>
        <taxon>Eukaryota</taxon>
        <taxon>Fungi</taxon>
        <taxon>Fungi incertae sedis</taxon>
        <taxon>Microsporidia</taxon>
        <taxon>Ordosporidae</taxon>
        <taxon>Ordospora</taxon>
    </lineage>
</organism>
<feature type="domain" description="DHHA2" evidence="6">
    <location>
        <begin position="250"/>
        <end position="384"/>
    </location>
</feature>
<keyword evidence="2" id="KW-0479">Metal-binding</keyword>
<dbReference type="HOGENOM" id="CLU_059048_0_0_1"/>
<dbReference type="STRING" id="1354746.A0A0B2UMM5"/>
<evidence type="ECO:0000256" key="3">
    <source>
        <dbReference type="ARBA" id="ARBA00022801"/>
    </source>
</evidence>
<dbReference type="Pfam" id="PF01368">
    <property type="entry name" value="DHH"/>
    <property type="match status" value="1"/>
</dbReference>
<dbReference type="Gene3D" id="3.90.1640.10">
    <property type="entry name" value="inorganic pyrophosphatase (n-terminal core)"/>
    <property type="match status" value="1"/>
</dbReference>
<dbReference type="RefSeq" id="XP_014564596.1">
    <property type="nucleotide sequence ID" value="XM_014709110.1"/>
</dbReference>
<comment type="cofactor">
    <cofactor evidence="1">
        <name>Mn(2+)</name>
        <dbReference type="ChEBI" id="CHEBI:29035"/>
    </cofactor>
</comment>
<dbReference type="Proteomes" id="UP000031056">
    <property type="component" value="Unassembled WGS sequence"/>
</dbReference>
<comment type="caution">
    <text evidence="7">The sequence shown here is derived from an EMBL/GenBank/DDBJ whole genome shotgun (WGS) entry which is preliminary data.</text>
</comment>
<keyword evidence="4" id="KW-0464">Manganese</keyword>
<dbReference type="InterPro" id="IPR038763">
    <property type="entry name" value="DHH_sf"/>
</dbReference>
<evidence type="ECO:0000256" key="1">
    <source>
        <dbReference type="ARBA" id="ARBA00001936"/>
    </source>
</evidence>
<name>A0A0B2UMM5_9MICR</name>
<dbReference type="AlphaFoldDB" id="A0A0B2UMM5"/>
<keyword evidence="8" id="KW-1185">Reference proteome</keyword>
<dbReference type="InterPro" id="IPR004097">
    <property type="entry name" value="DHHA2"/>
</dbReference>
<dbReference type="InterPro" id="IPR001667">
    <property type="entry name" value="DDH_dom"/>
</dbReference>
<evidence type="ECO:0000259" key="6">
    <source>
        <dbReference type="Pfam" id="PF02833"/>
    </source>
</evidence>
<evidence type="ECO:0000259" key="5">
    <source>
        <dbReference type="Pfam" id="PF01368"/>
    </source>
</evidence>
<dbReference type="VEuPathDB" id="MicrosporidiaDB:M896_012100"/>
<evidence type="ECO:0000256" key="2">
    <source>
        <dbReference type="ARBA" id="ARBA00022723"/>
    </source>
</evidence>
<proteinExistence type="predicted"/>
<dbReference type="OrthoDB" id="374045at2759"/>
<dbReference type="SUPFAM" id="SSF64182">
    <property type="entry name" value="DHH phosphoesterases"/>
    <property type="match status" value="1"/>
</dbReference>
<dbReference type="PANTHER" id="PTHR12112">
    <property type="entry name" value="BNIP - RELATED"/>
    <property type="match status" value="1"/>
</dbReference>
<evidence type="ECO:0000313" key="8">
    <source>
        <dbReference type="Proteomes" id="UP000031056"/>
    </source>
</evidence>
<dbReference type="GO" id="GO:0016462">
    <property type="term" value="F:pyrophosphatase activity"/>
    <property type="evidence" value="ECO:0007669"/>
    <property type="project" value="InterPro"/>
</dbReference>
<dbReference type="Pfam" id="PF02833">
    <property type="entry name" value="DHHA2"/>
    <property type="match status" value="1"/>
</dbReference>
<dbReference type="GeneID" id="26261053"/>